<dbReference type="EMBL" id="HBDY01006516">
    <property type="protein sequence ID" value="CAD8235769.1"/>
    <property type="molecule type" value="Transcribed_RNA"/>
</dbReference>
<evidence type="ECO:0000313" key="1">
    <source>
        <dbReference type="EMBL" id="CAD8235769.1"/>
    </source>
</evidence>
<gene>
    <name evidence="1" type="ORF">MPUS1402_LOCUS4865</name>
</gene>
<name>A0A7R9XZT4_MICPS</name>
<sequence length="102" mass="11297">MMLTNSVSDLIPGYWVTSSGSSRLETNVLDTRFARGIGSSCCCKMPKTTAETYAEITRRCARERLTLLMTFRLAATAFDVRMLNSEPVGAPLTPKDRSLDDK</sequence>
<reference evidence="1" key="1">
    <citation type="submission" date="2021-01" db="EMBL/GenBank/DDBJ databases">
        <authorList>
            <person name="Corre E."/>
            <person name="Pelletier E."/>
            <person name="Niang G."/>
            <person name="Scheremetjew M."/>
            <person name="Finn R."/>
            <person name="Kale V."/>
            <person name="Holt S."/>
            <person name="Cochrane G."/>
            <person name="Meng A."/>
            <person name="Brown T."/>
            <person name="Cohen L."/>
        </authorList>
    </citation>
    <scope>NUCLEOTIDE SEQUENCE</scope>
    <source>
        <strain evidence="1">RCC1614</strain>
    </source>
</reference>
<accession>A0A7R9XZT4</accession>
<protein>
    <submittedName>
        <fullName evidence="1">Uncharacterized protein</fullName>
    </submittedName>
</protein>
<dbReference type="AlphaFoldDB" id="A0A7R9XZT4"/>
<proteinExistence type="predicted"/>
<organism evidence="1">
    <name type="scientific">Micromonas pusilla</name>
    <name type="common">Picoplanktonic green alga</name>
    <name type="synonym">Chromulina pusilla</name>
    <dbReference type="NCBI Taxonomy" id="38833"/>
    <lineage>
        <taxon>Eukaryota</taxon>
        <taxon>Viridiplantae</taxon>
        <taxon>Chlorophyta</taxon>
        <taxon>Mamiellophyceae</taxon>
        <taxon>Mamiellales</taxon>
        <taxon>Mamiellaceae</taxon>
        <taxon>Micromonas</taxon>
    </lineage>
</organism>